<keyword evidence="1" id="KW-0812">Transmembrane</keyword>
<accession>A0A8J2UAX4</accession>
<reference evidence="2" key="1">
    <citation type="journal article" date="2014" name="Int. J. Syst. Evol. Microbiol.">
        <title>Complete genome sequence of Corynebacterium casei LMG S-19264T (=DSM 44701T), isolated from a smear-ripened cheese.</title>
        <authorList>
            <consortium name="US DOE Joint Genome Institute (JGI-PGF)"/>
            <person name="Walter F."/>
            <person name="Albersmeier A."/>
            <person name="Kalinowski J."/>
            <person name="Ruckert C."/>
        </authorList>
    </citation>
    <scope>NUCLEOTIDE SEQUENCE</scope>
    <source>
        <strain evidence="2">CGMCC 1.15448</strain>
    </source>
</reference>
<proteinExistence type="predicted"/>
<dbReference type="AlphaFoldDB" id="A0A8J2UAX4"/>
<keyword evidence="1" id="KW-1133">Transmembrane helix</keyword>
<name>A0A8J2UAX4_9BACT</name>
<dbReference type="Proteomes" id="UP000607559">
    <property type="component" value="Unassembled WGS sequence"/>
</dbReference>
<gene>
    <name evidence="2" type="ORF">GCM10011511_13350</name>
</gene>
<protein>
    <submittedName>
        <fullName evidence="2">Uncharacterized protein</fullName>
    </submittedName>
</protein>
<reference evidence="2" key="2">
    <citation type="submission" date="2020-09" db="EMBL/GenBank/DDBJ databases">
        <authorList>
            <person name="Sun Q."/>
            <person name="Zhou Y."/>
        </authorList>
    </citation>
    <scope>NUCLEOTIDE SEQUENCE</scope>
    <source>
        <strain evidence="2">CGMCC 1.15448</strain>
    </source>
</reference>
<keyword evidence="1" id="KW-0472">Membrane</keyword>
<evidence type="ECO:0000313" key="2">
    <source>
        <dbReference type="EMBL" id="GGA91349.1"/>
    </source>
</evidence>
<keyword evidence="3" id="KW-1185">Reference proteome</keyword>
<evidence type="ECO:0000313" key="3">
    <source>
        <dbReference type="Proteomes" id="UP000607559"/>
    </source>
</evidence>
<sequence length="161" mass="19006">MNIELYMQSGIVESYALGLATPEEVDEFEQLLPHFPELKEALSDFEYHLELFSIDHEIPPPPGVRVKIEERIREMPDVRRAYRRGYYRRQHAEYVRAEVTDPYIRVHKVWRTWFIIFCIVSKIFLGLAIYYFVEYRHAQGEVLQLQRQLDKTQGASGGAGK</sequence>
<evidence type="ECO:0000256" key="1">
    <source>
        <dbReference type="SAM" id="Phobius"/>
    </source>
</evidence>
<organism evidence="2 3">
    <name type="scientific">Puia dinghuensis</name>
    <dbReference type="NCBI Taxonomy" id="1792502"/>
    <lineage>
        <taxon>Bacteria</taxon>
        <taxon>Pseudomonadati</taxon>
        <taxon>Bacteroidota</taxon>
        <taxon>Chitinophagia</taxon>
        <taxon>Chitinophagales</taxon>
        <taxon>Chitinophagaceae</taxon>
        <taxon>Puia</taxon>
    </lineage>
</organism>
<comment type="caution">
    <text evidence="2">The sequence shown here is derived from an EMBL/GenBank/DDBJ whole genome shotgun (WGS) entry which is preliminary data.</text>
</comment>
<dbReference type="EMBL" id="BMJC01000001">
    <property type="protein sequence ID" value="GGA91349.1"/>
    <property type="molecule type" value="Genomic_DNA"/>
</dbReference>
<feature type="transmembrane region" description="Helical" evidence="1">
    <location>
        <begin position="113"/>
        <end position="133"/>
    </location>
</feature>